<dbReference type="PANTHER" id="PTHR34818:SF1">
    <property type="entry name" value="PROTEIN BLI-3"/>
    <property type="match status" value="1"/>
</dbReference>
<feature type="region of interest" description="Disordered" evidence="1">
    <location>
        <begin position="180"/>
        <end position="209"/>
    </location>
</feature>
<reference evidence="3 4" key="1">
    <citation type="submission" date="2017-03" db="EMBL/GenBank/DDBJ databases">
        <title>Genomes of endolithic fungi from Antarctica.</title>
        <authorList>
            <person name="Coleine C."/>
            <person name="Masonjones S."/>
            <person name="Stajich J.E."/>
        </authorList>
    </citation>
    <scope>NUCLEOTIDE SEQUENCE [LARGE SCALE GENOMIC DNA]</scope>
    <source>
        <strain evidence="3 4">CCFEE 5184</strain>
    </source>
</reference>
<gene>
    <name evidence="3" type="ORF">B0A55_08740</name>
</gene>
<dbReference type="Proteomes" id="UP000309340">
    <property type="component" value="Unassembled WGS sequence"/>
</dbReference>
<evidence type="ECO:0000313" key="4">
    <source>
        <dbReference type="Proteomes" id="UP000309340"/>
    </source>
</evidence>
<feature type="domain" description="General stress protein FMN-binding split barrel" evidence="2">
    <location>
        <begin position="35"/>
        <end position="166"/>
    </location>
</feature>
<protein>
    <recommendedName>
        <fullName evidence="2">General stress protein FMN-binding split barrel domain-containing protein</fullName>
    </recommendedName>
</protein>
<dbReference type="InterPro" id="IPR012349">
    <property type="entry name" value="Split_barrel_FMN-bd"/>
</dbReference>
<comment type="caution">
    <text evidence="3">The sequence shown here is derived from an EMBL/GenBank/DDBJ whole genome shotgun (WGS) entry which is preliminary data.</text>
</comment>
<evidence type="ECO:0000259" key="2">
    <source>
        <dbReference type="Pfam" id="PF16242"/>
    </source>
</evidence>
<feature type="compositionally biased region" description="Basic and acidic residues" evidence="1">
    <location>
        <begin position="9"/>
        <end position="21"/>
    </location>
</feature>
<feature type="region of interest" description="Disordered" evidence="1">
    <location>
        <begin position="1"/>
        <end position="27"/>
    </location>
</feature>
<dbReference type="SUPFAM" id="SSF50475">
    <property type="entry name" value="FMN-binding split barrel"/>
    <property type="match status" value="1"/>
</dbReference>
<proteinExistence type="predicted"/>
<sequence length="209" mass="22977">MPESTKSVSKHEDPSVTKQWDDSASTDQKFQDAFDITDKLKICMFGSARSGIGPVSRAMAVAKRSGPDFLFLANGNSQKFDDLESNLSLCQIAFHDSTSQNWVCISGEAVKTSNDDPRIKEVYNPSVKAWFGDLGDGTHDGGPEDPRVKLIEVRAKYISYWKSSVSADGYKKEIDEATKSGGVANTGTLRQMKEDEISKYRSKNSSLTS</sequence>
<evidence type="ECO:0000313" key="3">
    <source>
        <dbReference type="EMBL" id="TKA68402.1"/>
    </source>
</evidence>
<name>A0A4U0WXA7_9PEZI</name>
<dbReference type="Gene3D" id="2.30.110.10">
    <property type="entry name" value="Electron Transport, Fmn-binding Protein, Chain A"/>
    <property type="match status" value="1"/>
</dbReference>
<dbReference type="AlphaFoldDB" id="A0A4U0WXA7"/>
<dbReference type="STRING" id="329884.A0A4U0WXA7"/>
<dbReference type="EMBL" id="NAJQ01000510">
    <property type="protein sequence ID" value="TKA68402.1"/>
    <property type="molecule type" value="Genomic_DNA"/>
</dbReference>
<dbReference type="PANTHER" id="PTHR34818">
    <property type="entry name" value="PROTEIN BLI-3"/>
    <property type="match status" value="1"/>
</dbReference>
<dbReference type="InterPro" id="IPR038725">
    <property type="entry name" value="YdaG_split_barrel_FMN-bd"/>
</dbReference>
<dbReference type="OrthoDB" id="434253at2759"/>
<evidence type="ECO:0000256" key="1">
    <source>
        <dbReference type="SAM" id="MobiDB-lite"/>
    </source>
</evidence>
<keyword evidence="4" id="KW-1185">Reference proteome</keyword>
<dbReference type="Pfam" id="PF16242">
    <property type="entry name" value="Pyrid_ox_like"/>
    <property type="match status" value="1"/>
</dbReference>
<accession>A0A4U0WXA7</accession>
<organism evidence="3 4">
    <name type="scientific">Friedmanniomyces simplex</name>
    <dbReference type="NCBI Taxonomy" id="329884"/>
    <lineage>
        <taxon>Eukaryota</taxon>
        <taxon>Fungi</taxon>
        <taxon>Dikarya</taxon>
        <taxon>Ascomycota</taxon>
        <taxon>Pezizomycotina</taxon>
        <taxon>Dothideomycetes</taxon>
        <taxon>Dothideomycetidae</taxon>
        <taxon>Mycosphaerellales</taxon>
        <taxon>Teratosphaeriaceae</taxon>
        <taxon>Friedmanniomyces</taxon>
    </lineage>
</organism>
<dbReference type="InterPro" id="IPR052917">
    <property type="entry name" value="Stress-Dev_Protein"/>
</dbReference>